<dbReference type="SUPFAM" id="SSF53067">
    <property type="entry name" value="Actin-like ATPase domain"/>
    <property type="match status" value="1"/>
</dbReference>
<accession>A0A4S8KKP8</accession>
<dbReference type="Pfam" id="PF00012">
    <property type="entry name" value="HSP70"/>
    <property type="match status" value="1"/>
</dbReference>
<dbReference type="InterPro" id="IPR013126">
    <property type="entry name" value="Hsp_70_fam"/>
</dbReference>
<name>A0A4S8KKP8_DENBC</name>
<dbReference type="Proteomes" id="UP000297245">
    <property type="component" value="Unassembled WGS sequence"/>
</dbReference>
<reference evidence="3 4" key="1">
    <citation type="journal article" date="2019" name="Nat. Ecol. Evol.">
        <title>Megaphylogeny resolves global patterns of mushroom evolution.</title>
        <authorList>
            <person name="Varga T."/>
            <person name="Krizsan K."/>
            <person name="Foldi C."/>
            <person name="Dima B."/>
            <person name="Sanchez-Garcia M."/>
            <person name="Sanchez-Ramirez S."/>
            <person name="Szollosi G.J."/>
            <person name="Szarkandi J.G."/>
            <person name="Papp V."/>
            <person name="Albert L."/>
            <person name="Andreopoulos W."/>
            <person name="Angelini C."/>
            <person name="Antonin V."/>
            <person name="Barry K.W."/>
            <person name="Bougher N.L."/>
            <person name="Buchanan P."/>
            <person name="Buyck B."/>
            <person name="Bense V."/>
            <person name="Catcheside P."/>
            <person name="Chovatia M."/>
            <person name="Cooper J."/>
            <person name="Damon W."/>
            <person name="Desjardin D."/>
            <person name="Finy P."/>
            <person name="Geml J."/>
            <person name="Haridas S."/>
            <person name="Hughes K."/>
            <person name="Justo A."/>
            <person name="Karasinski D."/>
            <person name="Kautmanova I."/>
            <person name="Kiss B."/>
            <person name="Kocsube S."/>
            <person name="Kotiranta H."/>
            <person name="LaButti K.M."/>
            <person name="Lechner B.E."/>
            <person name="Liimatainen K."/>
            <person name="Lipzen A."/>
            <person name="Lukacs Z."/>
            <person name="Mihaltcheva S."/>
            <person name="Morgado L.N."/>
            <person name="Niskanen T."/>
            <person name="Noordeloos M.E."/>
            <person name="Ohm R.A."/>
            <person name="Ortiz-Santana B."/>
            <person name="Ovrebo C."/>
            <person name="Racz N."/>
            <person name="Riley R."/>
            <person name="Savchenko A."/>
            <person name="Shiryaev A."/>
            <person name="Soop K."/>
            <person name="Spirin V."/>
            <person name="Szebenyi C."/>
            <person name="Tomsovsky M."/>
            <person name="Tulloss R.E."/>
            <person name="Uehling J."/>
            <person name="Grigoriev I.V."/>
            <person name="Vagvolgyi C."/>
            <person name="Papp T."/>
            <person name="Martin F.M."/>
            <person name="Miettinen O."/>
            <person name="Hibbett D.S."/>
            <person name="Nagy L.G."/>
        </authorList>
    </citation>
    <scope>NUCLEOTIDE SEQUENCE [LARGE SCALE GENOMIC DNA]</scope>
    <source>
        <strain evidence="3 4">CBS 962.96</strain>
    </source>
</reference>
<evidence type="ECO:0000313" key="4">
    <source>
        <dbReference type="Proteomes" id="UP000297245"/>
    </source>
</evidence>
<protein>
    <submittedName>
        <fullName evidence="3">Uncharacterized protein</fullName>
    </submittedName>
</protein>
<gene>
    <name evidence="3" type="ORF">K435DRAFT_880266</name>
</gene>
<dbReference type="InterPro" id="IPR043129">
    <property type="entry name" value="ATPase_NBD"/>
</dbReference>
<sequence length="101" mass="11239">MYTSHNEILRPTAVNLSTLSLNIVTVNITHTHFKELCQDLFHNTLDPVKKVLRDSKFDKANVHDIVFEPSPSDSEAVAYGAAVQAAILSSDTSEKLKSYCF</sequence>
<dbReference type="OrthoDB" id="2753769at2759"/>
<organism evidence="3 4">
    <name type="scientific">Dendrothele bispora (strain CBS 962.96)</name>
    <dbReference type="NCBI Taxonomy" id="1314807"/>
    <lineage>
        <taxon>Eukaryota</taxon>
        <taxon>Fungi</taxon>
        <taxon>Dikarya</taxon>
        <taxon>Basidiomycota</taxon>
        <taxon>Agaricomycotina</taxon>
        <taxon>Agaricomycetes</taxon>
        <taxon>Agaricomycetidae</taxon>
        <taxon>Agaricales</taxon>
        <taxon>Agaricales incertae sedis</taxon>
        <taxon>Dendrothele</taxon>
    </lineage>
</organism>
<evidence type="ECO:0000256" key="2">
    <source>
        <dbReference type="ARBA" id="ARBA00022840"/>
    </source>
</evidence>
<proteinExistence type="predicted"/>
<dbReference type="Gene3D" id="3.90.640.10">
    <property type="entry name" value="Actin, Chain A, domain 4"/>
    <property type="match status" value="1"/>
</dbReference>
<dbReference type="Gene3D" id="3.30.420.40">
    <property type="match status" value="1"/>
</dbReference>
<dbReference type="AlphaFoldDB" id="A0A4S8KKP8"/>
<dbReference type="GO" id="GO:0140662">
    <property type="term" value="F:ATP-dependent protein folding chaperone"/>
    <property type="evidence" value="ECO:0007669"/>
    <property type="project" value="InterPro"/>
</dbReference>
<dbReference type="PANTHER" id="PTHR19375">
    <property type="entry name" value="HEAT SHOCK PROTEIN 70KDA"/>
    <property type="match status" value="1"/>
</dbReference>
<evidence type="ECO:0000313" key="3">
    <source>
        <dbReference type="EMBL" id="THU75728.1"/>
    </source>
</evidence>
<dbReference type="EMBL" id="ML181612">
    <property type="protein sequence ID" value="THU75728.1"/>
    <property type="molecule type" value="Genomic_DNA"/>
</dbReference>
<keyword evidence="4" id="KW-1185">Reference proteome</keyword>
<dbReference type="GO" id="GO:0005524">
    <property type="term" value="F:ATP binding"/>
    <property type="evidence" value="ECO:0007669"/>
    <property type="project" value="UniProtKB-KW"/>
</dbReference>
<keyword evidence="1" id="KW-0547">Nucleotide-binding</keyword>
<keyword evidence="2" id="KW-0067">ATP-binding</keyword>
<evidence type="ECO:0000256" key="1">
    <source>
        <dbReference type="ARBA" id="ARBA00022741"/>
    </source>
</evidence>